<reference evidence="1" key="2">
    <citation type="submission" date="2004-02" db="EMBL/GenBank/DDBJ databases">
        <authorList>
            <consortium name="Genoscope"/>
            <consortium name="Whitehead Institute Centre for Genome Research"/>
        </authorList>
    </citation>
    <scope>NUCLEOTIDE SEQUENCE</scope>
</reference>
<dbReference type="AlphaFoldDB" id="Q4RQE4"/>
<gene>
    <name evidence="1" type="ORF">GSTENG00030644001</name>
</gene>
<dbReference type="EMBL" id="CAAE01015006">
    <property type="protein sequence ID" value="CAG09388.1"/>
    <property type="molecule type" value="Genomic_DNA"/>
</dbReference>
<reference evidence="1" key="1">
    <citation type="journal article" date="2004" name="Nature">
        <title>Genome duplication in the teleost fish Tetraodon nigroviridis reveals the early vertebrate proto-karyotype.</title>
        <authorList>
            <person name="Jaillon O."/>
            <person name="Aury J.-M."/>
            <person name="Brunet F."/>
            <person name="Petit J.-L."/>
            <person name="Stange-Thomann N."/>
            <person name="Mauceli E."/>
            <person name="Bouneau L."/>
            <person name="Fischer C."/>
            <person name="Ozouf-Costaz C."/>
            <person name="Bernot A."/>
            <person name="Nicaud S."/>
            <person name="Jaffe D."/>
            <person name="Fisher S."/>
            <person name="Lutfalla G."/>
            <person name="Dossat C."/>
            <person name="Segurens B."/>
            <person name="Dasilva C."/>
            <person name="Salanoubat M."/>
            <person name="Levy M."/>
            <person name="Boudet N."/>
            <person name="Castellano S."/>
            <person name="Anthouard V."/>
            <person name="Jubin C."/>
            <person name="Castelli V."/>
            <person name="Katinka M."/>
            <person name="Vacherie B."/>
            <person name="Biemont C."/>
            <person name="Skalli Z."/>
            <person name="Cattolico L."/>
            <person name="Poulain J."/>
            <person name="De Berardinis V."/>
            <person name="Cruaud C."/>
            <person name="Duprat S."/>
            <person name="Brottier P."/>
            <person name="Coutanceau J.-P."/>
            <person name="Gouzy J."/>
            <person name="Parra G."/>
            <person name="Lardier G."/>
            <person name="Chapple C."/>
            <person name="McKernan K.J."/>
            <person name="McEwan P."/>
            <person name="Bosak S."/>
            <person name="Kellis M."/>
            <person name="Volff J.-N."/>
            <person name="Guigo R."/>
            <person name="Zody M.C."/>
            <person name="Mesirov J."/>
            <person name="Lindblad-Toh K."/>
            <person name="Birren B."/>
            <person name="Nusbaum C."/>
            <person name="Kahn D."/>
            <person name="Robinson-Rechavi M."/>
            <person name="Laudet V."/>
            <person name="Schachter V."/>
            <person name="Quetier F."/>
            <person name="Saurin W."/>
            <person name="Scarpelli C."/>
            <person name="Wincker P."/>
            <person name="Lander E.S."/>
            <person name="Weissenbach J."/>
            <person name="Roest Crollius H."/>
        </authorList>
    </citation>
    <scope>NUCLEOTIDE SEQUENCE [LARGE SCALE GENOMIC DNA]</scope>
</reference>
<protein>
    <submittedName>
        <fullName evidence="1">(spotted green pufferfish) hypothetical protein</fullName>
    </submittedName>
</protein>
<name>Q4RQE4_TETNG</name>
<comment type="caution">
    <text evidence="1">The sequence shown here is derived from an EMBL/GenBank/DDBJ whole genome shotgun (WGS) entry which is preliminary data.</text>
</comment>
<organism evidence="1">
    <name type="scientific">Tetraodon nigroviridis</name>
    <name type="common">Spotted green pufferfish</name>
    <name type="synonym">Chelonodon nigroviridis</name>
    <dbReference type="NCBI Taxonomy" id="99883"/>
    <lineage>
        <taxon>Eukaryota</taxon>
        <taxon>Metazoa</taxon>
        <taxon>Chordata</taxon>
        <taxon>Craniata</taxon>
        <taxon>Vertebrata</taxon>
        <taxon>Euteleostomi</taxon>
        <taxon>Actinopterygii</taxon>
        <taxon>Neopterygii</taxon>
        <taxon>Teleostei</taxon>
        <taxon>Neoteleostei</taxon>
        <taxon>Acanthomorphata</taxon>
        <taxon>Eupercaria</taxon>
        <taxon>Tetraodontiformes</taxon>
        <taxon>Tetradontoidea</taxon>
        <taxon>Tetraodontidae</taxon>
        <taxon>Tetraodon</taxon>
    </lineage>
</organism>
<sequence length="99" mass="10975">MSRNKNVCKKRRGAEGDEVTEQKMKAFVALMLNELENTIEVSCTAKTGAPQRAFHSLNRKLTWGKGSGHTMAAFSGHTEDGDELFGRRFSVAYSHVGTR</sequence>
<evidence type="ECO:0000313" key="1">
    <source>
        <dbReference type="EMBL" id="CAG09388.1"/>
    </source>
</evidence>
<proteinExistence type="predicted"/>
<accession>Q4RQE4</accession>
<dbReference type="KEGG" id="tng:GSTEN00030644G001"/>